<dbReference type="GO" id="GO:0016020">
    <property type="term" value="C:membrane"/>
    <property type="evidence" value="ECO:0007669"/>
    <property type="project" value="UniProtKB-SubCell"/>
</dbReference>
<comment type="subcellular location">
    <subcellularLocation>
        <location evidence="1">Membrane</location>
        <topology evidence="1">Multi-pass membrane protein</topology>
    </subcellularLocation>
</comment>
<gene>
    <name evidence="11" type="ORF">NliqN6_4597</name>
</gene>
<feature type="transmembrane region" description="Helical" evidence="10">
    <location>
        <begin position="751"/>
        <end position="772"/>
    </location>
</feature>
<organism evidence="11 12">
    <name type="scientific">Naganishia liquefaciens</name>
    <dbReference type="NCBI Taxonomy" id="104408"/>
    <lineage>
        <taxon>Eukaryota</taxon>
        <taxon>Fungi</taxon>
        <taxon>Dikarya</taxon>
        <taxon>Basidiomycota</taxon>
        <taxon>Agaricomycotina</taxon>
        <taxon>Tremellomycetes</taxon>
        <taxon>Filobasidiales</taxon>
        <taxon>Filobasidiaceae</taxon>
        <taxon>Naganishia</taxon>
    </lineage>
</organism>
<feature type="transmembrane region" description="Helical" evidence="10">
    <location>
        <begin position="494"/>
        <end position="514"/>
    </location>
</feature>
<feature type="region of interest" description="Disordered" evidence="9">
    <location>
        <begin position="34"/>
        <end position="76"/>
    </location>
</feature>
<keyword evidence="12" id="KW-1185">Reference proteome</keyword>
<dbReference type="GO" id="GO:0035673">
    <property type="term" value="F:oligopeptide transmembrane transporter activity"/>
    <property type="evidence" value="ECO:0007669"/>
    <property type="project" value="InterPro"/>
</dbReference>
<feature type="transmembrane region" description="Helical" evidence="10">
    <location>
        <begin position="700"/>
        <end position="716"/>
    </location>
</feature>
<dbReference type="NCBIfam" id="TIGR00727">
    <property type="entry name" value="ISP4_OPT"/>
    <property type="match status" value="1"/>
</dbReference>
<feature type="transmembrane region" description="Helical" evidence="10">
    <location>
        <begin position="722"/>
        <end position="739"/>
    </location>
</feature>
<dbReference type="NCBIfam" id="TIGR00728">
    <property type="entry name" value="OPT_sfam"/>
    <property type="match status" value="1"/>
</dbReference>
<keyword evidence="4 10" id="KW-0812">Transmembrane</keyword>
<keyword evidence="6" id="KW-0653">Protein transport</keyword>
<dbReference type="Pfam" id="PF03169">
    <property type="entry name" value="OPT"/>
    <property type="match status" value="1"/>
</dbReference>
<feature type="transmembrane region" description="Helical" evidence="10">
    <location>
        <begin position="123"/>
        <end position="142"/>
    </location>
</feature>
<feature type="transmembrane region" description="Helical" evidence="10">
    <location>
        <begin position="442"/>
        <end position="461"/>
    </location>
</feature>
<evidence type="ECO:0000313" key="11">
    <source>
        <dbReference type="EMBL" id="GHJ88195.1"/>
    </source>
</evidence>
<feature type="compositionally biased region" description="Basic and acidic residues" evidence="9">
    <location>
        <begin position="51"/>
        <end position="66"/>
    </location>
</feature>
<comment type="caution">
    <text evidence="11">The sequence shown here is derived from an EMBL/GenBank/DDBJ whole genome shotgun (WGS) entry which is preliminary data.</text>
</comment>
<protein>
    <recommendedName>
        <fullName evidence="13">OPT family small oligopeptide transporter</fullName>
    </recommendedName>
</protein>
<accession>A0A8H3YFX7</accession>
<feature type="transmembrane region" description="Helical" evidence="10">
    <location>
        <begin position="193"/>
        <end position="213"/>
    </location>
</feature>
<reference evidence="11" key="1">
    <citation type="submission" date="2020-07" db="EMBL/GenBank/DDBJ databases">
        <title>Draft Genome Sequence of a Deep-Sea Yeast, Naganishia (Cryptococcus) liquefaciens strain N6.</title>
        <authorList>
            <person name="Han Y.W."/>
            <person name="Kajitani R."/>
            <person name="Morimoto H."/>
            <person name="Parhat M."/>
            <person name="Tsubouchi H."/>
            <person name="Bakenova O."/>
            <person name="Ogata M."/>
            <person name="Argunhan B."/>
            <person name="Aoki R."/>
            <person name="Kajiwara S."/>
            <person name="Itoh T."/>
            <person name="Iwasaki H."/>
        </authorList>
    </citation>
    <scope>NUCLEOTIDE SEQUENCE</scope>
    <source>
        <strain evidence="11">N6</strain>
    </source>
</reference>
<evidence type="ECO:0000256" key="9">
    <source>
        <dbReference type="SAM" id="MobiDB-lite"/>
    </source>
</evidence>
<evidence type="ECO:0008006" key="13">
    <source>
        <dbReference type="Google" id="ProtNLM"/>
    </source>
</evidence>
<feature type="transmembrane region" description="Helical" evidence="10">
    <location>
        <begin position="364"/>
        <end position="387"/>
    </location>
</feature>
<dbReference type="AlphaFoldDB" id="A0A8H3YFX7"/>
<keyword evidence="3" id="KW-0813">Transport</keyword>
<evidence type="ECO:0000256" key="10">
    <source>
        <dbReference type="SAM" id="Phobius"/>
    </source>
</evidence>
<evidence type="ECO:0000256" key="4">
    <source>
        <dbReference type="ARBA" id="ARBA00022692"/>
    </source>
</evidence>
<dbReference type="OrthoDB" id="9986677at2759"/>
<feature type="transmembrane region" description="Helical" evidence="10">
    <location>
        <begin position="603"/>
        <end position="627"/>
    </location>
</feature>
<keyword evidence="7 10" id="KW-1133">Transmembrane helix</keyword>
<dbReference type="EMBL" id="BLZA01000030">
    <property type="protein sequence ID" value="GHJ88195.1"/>
    <property type="molecule type" value="Genomic_DNA"/>
</dbReference>
<evidence type="ECO:0000256" key="6">
    <source>
        <dbReference type="ARBA" id="ARBA00022927"/>
    </source>
</evidence>
<evidence type="ECO:0000256" key="5">
    <source>
        <dbReference type="ARBA" id="ARBA00022856"/>
    </source>
</evidence>
<evidence type="ECO:0000256" key="7">
    <source>
        <dbReference type="ARBA" id="ARBA00022989"/>
    </source>
</evidence>
<evidence type="ECO:0000256" key="3">
    <source>
        <dbReference type="ARBA" id="ARBA00022448"/>
    </source>
</evidence>
<dbReference type="InterPro" id="IPR004648">
    <property type="entry name" value="Oligpept_transpt"/>
</dbReference>
<name>A0A8H3YFX7_9TREE</name>
<feature type="transmembrane region" description="Helical" evidence="10">
    <location>
        <begin position="671"/>
        <end position="693"/>
    </location>
</feature>
<comment type="similarity">
    <text evidence="2">Belongs to the oligopeptide OPT transporter family.</text>
</comment>
<dbReference type="InterPro" id="IPR004813">
    <property type="entry name" value="OPT"/>
</dbReference>
<keyword evidence="5" id="KW-0571">Peptide transport</keyword>
<feature type="transmembrane region" description="Helical" evidence="10">
    <location>
        <begin position="293"/>
        <end position="320"/>
    </location>
</feature>
<evidence type="ECO:0000256" key="1">
    <source>
        <dbReference type="ARBA" id="ARBA00004141"/>
    </source>
</evidence>
<evidence type="ECO:0000256" key="2">
    <source>
        <dbReference type="ARBA" id="ARBA00008807"/>
    </source>
</evidence>
<evidence type="ECO:0000313" key="12">
    <source>
        <dbReference type="Proteomes" id="UP000620104"/>
    </source>
</evidence>
<evidence type="ECO:0000256" key="8">
    <source>
        <dbReference type="ARBA" id="ARBA00023136"/>
    </source>
</evidence>
<feature type="transmembrane region" description="Helical" evidence="10">
    <location>
        <begin position="225"/>
        <end position="245"/>
    </location>
</feature>
<sequence>MTFPDEPTGVKVYQVDETIPPLHASSLSYDQPLGIHQTEDNETSGTLTPRSLDEKDHDKGYSKEVEAGYTTETSSDYDQAVELTPMEAFKRKVDGDESPFAEVQACVPTDDDPTIMINHFRMWFLLTLFVILFAGVNQFFALRYPSLTIGYVVAQILLFPIGKAWEKLPEARIGTQRFGFRLNPGKFTIKEHALIVICVNLTGSSAYALGSYVAISSPVYWNRDYGAGFCFVYLLTTQMLGFGLAGLARRWLVYPAALIWPSTLSSTVLFRALHENSDRGVVANGWKVSRYRYFSIACIISFVWFWFPDYLCTCLSSFAFMTWIWPKNQKINTIFGMNSGLGLFPISFDWTVINYAGSPLITPFYITANCFAVVVIFFLFLSPILYYNNVWNSGYLPLLSSSTFDNTGATYNISRVVDKNLEFVLSKYETYSPMYISMSYSLSYALSFASVTAILFHTVLYHGKEIWSKVKDSRAGGEDVHKRKMNAYREVPDWWYLILTAVILGLGIFTVRYWDTQLPVWGFIVVCFGMGALLIIPEGLLEGTTNQRVFLNIITELIAGYIWPGKPIANMMVKFYGYNSVKHGLDFAQDLKLGQYMKIAPRILFVTQIYSSVLSTAVQTGVLRWMYSNVKDLCKPTNKDRFTCNGSKVVYNASMIWGAVGPMRLFQSGQVYSSLMYFFIIGPVVTCIVYALYRRYPKSWIRFVNVPIFFNAAGNIPPANTTQYSLWFIVGFFFNYLIRRKAFAWWKRYNYLTQAALDTGVALATIIIFFALSYNGIKLVWGGNTIGNDTFDSKSVPYLKVAKGSYFGKGPGEF</sequence>
<dbReference type="Proteomes" id="UP000620104">
    <property type="component" value="Unassembled WGS sequence"/>
</dbReference>
<keyword evidence="8 10" id="KW-0472">Membrane</keyword>
<dbReference type="PANTHER" id="PTHR22601">
    <property type="entry name" value="ISP4 LIKE PROTEIN"/>
    <property type="match status" value="1"/>
</dbReference>
<proteinExistence type="inferred from homology"/>
<dbReference type="GO" id="GO:0015031">
    <property type="term" value="P:protein transport"/>
    <property type="evidence" value="ECO:0007669"/>
    <property type="project" value="UniProtKB-KW"/>
</dbReference>
<feature type="transmembrane region" description="Helical" evidence="10">
    <location>
        <begin position="520"/>
        <end position="541"/>
    </location>
</feature>